<dbReference type="InterPro" id="IPR008942">
    <property type="entry name" value="ENTH_VHS"/>
</dbReference>
<evidence type="ECO:0000256" key="5">
    <source>
        <dbReference type="ARBA" id="ARBA00023089"/>
    </source>
</evidence>
<dbReference type="Pfam" id="PF14870">
    <property type="entry name" value="PSII_BNR"/>
    <property type="match status" value="1"/>
</dbReference>
<dbReference type="PROSITE" id="PS51391">
    <property type="entry name" value="CID"/>
    <property type="match status" value="1"/>
</dbReference>
<dbReference type="InterPro" id="IPR028203">
    <property type="entry name" value="PSII_CF48-like_dom"/>
</dbReference>
<keyword evidence="2" id="KW-0217">Developmental protein</keyword>
<keyword evidence="7" id="KW-0539">Nucleus</keyword>
<dbReference type="GO" id="GO:0005634">
    <property type="term" value="C:nucleus"/>
    <property type="evidence" value="ECO:0007669"/>
    <property type="project" value="UniProtKB-SubCell"/>
</dbReference>
<evidence type="ECO:0000256" key="7">
    <source>
        <dbReference type="ARBA" id="ARBA00023242"/>
    </source>
</evidence>
<dbReference type="CDD" id="cd20147">
    <property type="entry name" value="PWWP_HULK"/>
    <property type="match status" value="1"/>
</dbReference>
<dbReference type="Gene3D" id="2.30.30.140">
    <property type="match status" value="1"/>
</dbReference>
<feature type="compositionally biased region" description="Basic and acidic residues" evidence="8">
    <location>
        <begin position="324"/>
        <end position="333"/>
    </location>
</feature>
<feature type="compositionally biased region" description="Basic and acidic residues" evidence="8">
    <location>
        <begin position="1100"/>
        <end position="1122"/>
    </location>
</feature>
<comment type="subcellular location">
    <subcellularLocation>
        <location evidence="1">Nucleus</location>
    </subcellularLocation>
</comment>
<keyword evidence="4" id="KW-0805">Transcription regulation</keyword>
<dbReference type="InterPro" id="IPR006569">
    <property type="entry name" value="CID_dom"/>
</dbReference>
<feature type="compositionally biased region" description="Basic and acidic residues" evidence="8">
    <location>
        <begin position="385"/>
        <end position="395"/>
    </location>
</feature>
<dbReference type="PANTHER" id="PTHR12550:SF70">
    <property type="entry name" value="JIL-1 ANCHORING AND STABILIZING PROTEIN, ISOFORM A"/>
    <property type="match status" value="1"/>
</dbReference>
<sequence length="1908" mass="208751">MAPGRKRGANKAKTTKELTLGDLVLAKVKGFPAWPAKVSRPEDWERSPDPKKYFVLFFGTQEIAFVAPADIQAFNSESKCKLLTRCKGKTVKYFAQAVKEICEAFEELQQKKSGCLGIDSGQITIPCDACTIEGVEIDGCDKEMSRKIETKGETAVNNIVDVGAQMECYSHLQGENDSRDNKLMIPCEQCCVSSPFRTGKKNLSDDSDHALRAQASMYCPSIPSNDAADFENKNTFVCREQIELTRASSSSPYSGRCDVKGDSNHVLDGGKRGNFTSLETFHGKIRGGRGRRKVLTDSHKMEEQDIESKKKFDVAFSSIDEIESGDHVKDGKPSKIASGGITRKSLSDAQGSLPCPGGKLSKNSLTDEKQVDISKKSQKNSFANSEDHAEMDRLGQKKSGQLGHKKRNLGNDRSHPAKRHKHAGLINDSDQGSILKNGRNDVSASNVTDRKSDKNSEFKGFGEVKVKVKSGTKTRKSKFESETPCNKVALPLVKHHRQESEATSDANGSTFEGEKNLISAVCKNGLSKKRRTIRLFDDDHDDEEPKTPVQGVFTRKVNASVVPDSMKSVNGNHEFSNHDGPCLKGLGGVGDSSPKECLLSADSHSGSSSPATLLQNMETSKETYFPRIAMELDENEQVFKEIKTTVISPKRYPQVVAADKFVEEHKASSHLGSLTGTSPYVVAAASKVVEERKASRILVKGSGAGTHNMAQAMSGQFSNAVSDRLNSCQSQISIKKSRQLSSRERCTPKTNSLFTVSAALVENQKEYDSTVGGRLEDIQKEKISSLVDDKATDSVMSIKHLIAAARHAQMQNLLHVNVNSILAPSANIQGKSPCHSWRNLVSPSGYAYQFASPNQFDTEDPEGRRLGSGHQGDRGSLSGGTEATIARDAFEGMIETLSRTKESIGRATRLAIDCAKYGIASEVVDLLIRKLEIEPSLHRRVDLLFLLDSITQCSTSQKGIAGASYVPAVQAALPRLLGAAAPPGATARENRRQCLKVLRLWLERKIFPESVLRCYMDNIGGSNDYSNTGISLRRSSRTERAVDDPIREMEGMLVDEYGSNVSFQLPGFLSSHAFDDDEEDEEAVPSTTCMGAGNSSPMEPAHKSEEFETGRVTPNDRRHDVLEDVDGELEMDDVSGQQKDERALSTSGSGIDLREQHLERELGPSTQHLAEALLLEGSPPLPLEQPPPLPPLPSSPPPPSPPPLSHALPPPPPPPPPPSQPPMYSMLTSGPSESGHLPPSLPPQGPQSLFPSHVLPQHPASLHSTTSQLAYQMPVPHEYRSMSNGFERAQMVGNPLRPSTCFVPDGIAGAQDPAVYNYSRPSENGHNDMHMSSGAARPNQRFQPGHTPFIHGPFHQGPLPQTSASHFPYNEHWQCPYPRPSSPSLPDRQTPFVADEQWRGSGEYKADNQHGPWMNGGRTPSYSTIPFGGEGCFRHAAERLPANNVEYQHTVLNTSAGAPASVHINHQMLPSRSDMPALNSLAIECFVELTSPLTSPLIYGFFSVTLGSYIIIETSGWFKVRERTLLRPHRRLSRFKSQGLWVPKACRSEQALAANRREFITQTASLSLCLLPLTGGLAAEAKSEELLSDWERVYLPIDPGVVLLDIAFVPDELNHGFLLGTRQTILETKDGGYTWVPRSIPAAEEEDFNYRFNSISFKGKEGWIVGKPAILLYTSDAGETWERIPLSAQLPGDIVYIKATGEKSAEMVTDQGAIYVTSNRGYNWRAAVQETVSATLNRTVSSGISGASYYTGTFNTVNRSPDGRYVAVSSRGNFYLTWEPGQPYWQPHNRAVARRIQNMGWRADGGLWLLVRGGGLYLSKGTGTSEEFEEVPVQSRGFGILDVGYRSEEEAWAAGGSGILLRTTNGGKTWTRDKAADNIAANLYSVKFIDPKKGFVLGNDGVLLRYLG</sequence>
<evidence type="ECO:0000259" key="9">
    <source>
        <dbReference type="PROSITE" id="PS50812"/>
    </source>
</evidence>
<dbReference type="FunFam" id="1.25.40.90:FF:000037">
    <property type="entry name" value="Enhancer of ag-4 2"/>
    <property type="match status" value="1"/>
</dbReference>
<dbReference type="EMBL" id="BSYO01000011">
    <property type="protein sequence ID" value="GMH11918.1"/>
    <property type="molecule type" value="Genomic_DNA"/>
</dbReference>
<organism evidence="11 12">
    <name type="scientific">Nepenthes gracilis</name>
    <name type="common">Slender pitcher plant</name>
    <dbReference type="NCBI Taxonomy" id="150966"/>
    <lineage>
        <taxon>Eukaryota</taxon>
        <taxon>Viridiplantae</taxon>
        <taxon>Streptophyta</taxon>
        <taxon>Embryophyta</taxon>
        <taxon>Tracheophyta</taxon>
        <taxon>Spermatophyta</taxon>
        <taxon>Magnoliopsida</taxon>
        <taxon>eudicotyledons</taxon>
        <taxon>Gunneridae</taxon>
        <taxon>Pentapetalae</taxon>
        <taxon>Caryophyllales</taxon>
        <taxon>Nepenthaceae</taxon>
        <taxon>Nepenthes</taxon>
    </lineage>
</organism>
<dbReference type="Pfam" id="PF00855">
    <property type="entry name" value="PWWP"/>
    <property type="match status" value="1"/>
</dbReference>
<feature type="compositionally biased region" description="Acidic residues" evidence="8">
    <location>
        <begin position="1123"/>
        <end position="1133"/>
    </location>
</feature>
<dbReference type="GO" id="GO:0006397">
    <property type="term" value="P:mRNA processing"/>
    <property type="evidence" value="ECO:0007669"/>
    <property type="project" value="UniProtKB-KW"/>
</dbReference>
<evidence type="ECO:0000256" key="6">
    <source>
        <dbReference type="ARBA" id="ARBA00023163"/>
    </source>
</evidence>
<dbReference type="Proteomes" id="UP001279734">
    <property type="component" value="Unassembled WGS sequence"/>
</dbReference>
<evidence type="ECO:0000259" key="10">
    <source>
        <dbReference type="PROSITE" id="PS51391"/>
    </source>
</evidence>
<evidence type="ECO:0000256" key="8">
    <source>
        <dbReference type="SAM" id="MobiDB-lite"/>
    </source>
</evidence>
<name>A0AAD3SIK4_NEPGR</name>
<evidence type="ECO:0000256" key="1">
    <source>
        <dbReference type="ARBA" id="ARBA00004123"/>
    </source>
</evidence>
<dbReference type="InterPro" id="IPR000313">
    <property type="entry name" value="PWWP_dom"/>
</dbReference>
<dbReference type="NCBIfam" id="NF010237">
    <property type="entry name" value="PRK13684.1"/>
    <property type="match status" value="1"/>
</dbReference>
<evidence type="ECO:0000313" key="11">
    <source>
        <dbReference type="EMBL" id="GMH11918.1"/>
    </source>
</evidence>
<feature type="region of interest" description="Disordered" evidence="8">
    <location>
        <begin position="852"/>
        <end position="880"/>
    </location>
</feature>
<dbReference type="Gene3D" id="2.130.10.10">
    <property type="entry name" value="YVTN repeat-like/Quinoprotein amine dehydrogenase"/>
    <property type="match status" value="1"/>
</dbReference>
<evidence type="ECO:0000256" key="4">
    <source>
        <dbReference type="ARBA" id="ARBA00023015"/>
    </source>
</evidence>
<evidence type="ECO:0000256" key="3">
    <source>
        <dbReference type="ARBA" id="ARBA00022664"/>
    </source>
</evidence>
<keyword evidence="6" id="KW-0804">Transcription</keyword>
<feature type="region of interest" description="Disordered" evidence="8">
    <location>
        <begin position="1076"/>
        <end position="1152"/>
    </location>
</feature>
<feature type="compositionally biased region" description="Pro residues" evidence="8">
    <location>
        <begin position="1179"/>
        <end position="1221"/>
    </location>
</feature>
<feature type="region of interest" description="Disordered" evidence="8">
    <location>
        <begin position="1178"/>
        <end position="1263"/>
    </location>
</feature>
<evidence type="ECO:0000256" key="2">
    <source>
        <dbReference type="ARBA" id="ARBA00022473"/>
    </source>
</evidence>
<feature type="region of interest" description="Disordered" evidence="8">
    <location>
        <begin position="324"/>
        <end position="456"/>
    </location>
</feature>
<dbReference type="Pfam" id="PF04818">
    <property type="entry name" value="CID"/>
    <property type="match status" value="1"/>
</dbReference>
<dbReference type="GO" id="GO:0009908">
    <property type="term" value="P:flower development"/>
    <property type="evidence" value="ECO:0007669"/>
    <property type="project" value="UniProtKB-KW"/>
</dbReference>
<feature type="compositionally biased region" description="Polar residues" evidence="8">
    <location>
        <begin position="428"/>
        <end position="447"/>
    </location>
</feature>
<accession>A0AAD3SIK4</accession>
<dbReference type="SUPFAM" id="SSF63748">
    <property type="entry name" value="Tudor/PWWP/MBT"/>
    <property type="match status" value="1"/>
</dbReference>
<feature type="domain" description="PWWP" evidence="9">
    <location>
        <begin position="20"/>
        <end position="77"/>
    </location>
</feature>
<feature type="compositionally biased region" description="Basic and acidic residues" evidence="8">
    <location>
        <begin position="365"/>
        <end position="375"/>
    </location>
</feature>
<keyword evidence="5" id="KW-0287">Flowering</keyword>
<dbReference type="SUPFAM" id="SSF110296">
    <property type="entry name" value="Oligoxyloglucan reducing end-specific cellobiohydrolase"/>
    <property type="match status" value="1"/>
</dbReference>
<dbReference type="InterPro" id="IPR015943">
    <property type="entry name" value="WD40/YVTN_repeat-like_dom_sf"/>
</dbReference>
<feature type="domain" description="CID" evidence="10">
    <location>
        <begin position="882"/>
        <end position="1023"/>
    </location>
</feature>
<dbReference type="PANTHER" id="PTHR12550">
    <property type="entry name" value="HEPATOMA-DERIVED GROWTH FACTOR-RELATED"/>
    <property type="match status" value="1"/>
</dbReference>
<protein>
    <submittedName>
        <fullName evidence="11">Uncharacterized protein</fullName>
    </submittedName>
</protein>
<proteinExistence type="predicted"/>
<dbReference type="Gene3D" id="1.25.40.90">
    <property type="match status" value="1"/>
</dbReference>
<keyword evidence="12" id="KW-1185">Reference proteome</keyword>
<comment type="caution">
    <text evidence="11">The sequence shown here is derived from an EMBL/GenBank/DDBJ whole genome shotgun (WGS) entry which is preliminary data.</text>
</comment>
<dbReference type="SMART" id="SM00293">
    <property type="entry name" value="PWWP"/>
    <property type="match status" value="1"/>
</dbReference>
<dbReference type="SMART" id="SM00582">
    <property type="entry name" value="RPR"/>
    <property type="match status" value="1"/>
</dbReference>
<evidence type="ECO:0000313" key="12">
    <source>
        <dbReference type="Proteomes" id="UP001279734"/>
    </source>
</evidence>
<keyword evidence="3" id="KW-0507">mRNA processing</keyword>
<reference evidence="11" key="1">
    <citation type="submission" date="2023-05" db="EMBL/GenBank/DDBJ databases">
        <title>Nepenthes gracilis genome sequencing.</title>
        <authorList>
            <person name="Fukushima K."/>
        </authorList>
    </citation>
    <scope>NUCLEOTIDE SEQUENCE</scope>
    <source>
        <strain evidence="11">SING2019-196</strain>
    </source>
</reference>
<gene>
    <name evidence="11" type="ORF">Nepgr_013759</name>
</gene>
<feature type="compositionally biased region" description="Polar residues" evidence="8">
    <location>
        <begin position="1085"/>
        <end position="1097"/>
    </location>
</feature>
<dbReference type="PROSITE" id="PS50812">
    <property type="entry name" value="PWWP"/>
    <property type="match status" value="1"/>
</dbReference>